<sequence>MDDWFDSFVGPTFMYATGNAQHLYISDPDLVKEISLCKSLDLGKPLYLIEEHGPLLGLGVTRSNGNIWAHQRKIIAPEFFMDKVKGMVGIMVESALPVTRSWENPVDQSEGGVADIRVDEDLRNFTADVISKACFGSSYSKGKEIFKLLRALQECLFRTSLLIRIPALRCGLLLKALKVPYGYLPTKNHRETWRLEKEIQKLILKLVMERKEESARTCEKDLLQMILDGAYADQLGKETATRFVVDNCKNIYVAGHETLAAVVTWTLMLLASHPEWQSRSRSRARKELSMVIQEALRLYPPTSLAFEEMKFGNLYIPKGINLWIPISILHRIPEIWGADANEFKPERFAHGIFGACKHPQAYIPFGIGPRNCLGHKFALIGYRASMWVESPCKEGMIDDYLYVYLCTCLRSIQKMISCKGRDEEMEVIIVEMFWSLALLAFGSFFVYLYSILLLKPKRLREKLRRQGITGPPPSFLYGNLPEMRKIQSSVTKAPNDHEAEILEHDYTSTLFPYFEQWRKEYGSVYTYSTGNRQHLYVNNPDLVKEMNLCLSLDLGKPTYVTKTLAPILGNGIVRSNGQDWARQRKIVAPEFFMDKVKGMVGLMLESALPMLETWEKRIEGEGGIADMRIDEDLRSLSADVISRACFGSCYSKGKQIFSKLRALQKTISTKGFLFGFPNFRLVPTKKNREIWRLEREIESLILEEVKKREEECMGTTTTTTTTTTSSEKDLLELILEGAANDQLGTGSSKRLIVDNCKNIYFAGHEATATAATWCLMILASYPEWQARLRAEVLHVCGDRLPDADALRKMKTVTMVIQETLRLYPPAAFVSREVFEDTKIGDVVVPKGICLWTLIPALHRDSNLWGPDANKFKPERFANGISEACKLPQAYLPFGLGPRVCLGRNFAMVQLKIIISLLVSKFTFSLSPKYRHSPAYLMLVEPAHGVHLLIKSI</sequence>
<dbReference type="PRINTS" id="PR00463">
    <property type="entry name" value="EP450I"/>
</dbReference>
<keyword evidence="3 11" id="KW-0349">Heme</keyword>
<comment type="similarity">
    <text evidence="2">Belongs to the cytochrome P450 family.</text>
</comment>
<keyword evidence="10 12" id="KW-0472">Membrane</keyword>
<dbReference type="GO" id="GO:0016705">
    <property type="term" value="F:oxidoreductase activity, acting on paired donors, with incorporation or reduction of molecular oxygen"/>
    <property type="evidence" value="ECO:0007669"/>
    <property type="project" value="InterPro"/>
</dbReference>
<keyword evidence="4 12" id="KW-0812">Transmembrane</keyword>
<evidence type="ECO:0000256" key="12">
    <source>
        <dbReference type="SAM" id="Phobius"/>
    </source>
</evidence>
<dbReference type="PROSITE" id="PS00086">
    <property type="entry name" value="CYTOCHROME_P450"/>
    <property type="match status" value="2"/>
</dbReference>
<evidence type="ECO:0000313" key="14">
    <source>
        <dbReference type="Proteomes" id="UP000655225"/>
    </source>
</evidence>
<proteinExistence type="inferred from homology"/>
<protein>
    <recommendedName>
        <fullName evidence="15">Cytochrome P450</fullName>
    </recommendedName>
</protein>
<keyword evidence="6 12" id="KW-1133">Transmembrane helix</keyword>
<dbReference type="GO" id="GO:0005506">
    <property type="term" value="F:iron ion binding"/>
    <property type="evidence" value="ECO:0007669"/>
    <property type="project" value="InterPro"/>
</dbReference>
<dbReference type="InterPro" id="IPR050665">
    <property type="entry name" value="Cytochrome_P450_Monooxygen"/>
</dbReference>
<dbReference type="GO" id="GO:0004497">
    <property type="term" value="F:monooxygenase activity"/>
    <property type="evidence" value="ECO:0007669"/>
    <property type="project" value="UniProtKB-KW"/>
</dbReference>
<evidence type="ECO:0000256" key="2">
    <source>
        <dbReference type="ARBA" id="ARBA00010617"/>
    </source>
</evidence>
<dbReference type="InterPro" id="IPR017972">
    <property type="entry name" value="Cyt_P450_CS"/>
</dbReference>
<evidence type="ECO:0000313" key="13">
    <source>
        <dbReference type="EMBL" id="KAF8364681.1"/>
    </source>
</evidence>
<evidence type="ECO:0000256" key="8">
    <source>
        <dbReference type="ARBA" id="ARBA00023004"/>
    </source>
</evidence>
<comment type="cofactor">
    <cofactor evidence="11">
        <name>heme</name>
        <dbReference type="ChEBI" id="CHEBI:30413"/>
    </cofactor>
</comment>
<dbReference type="PANTHER" id="PTHR24282">
    <property type="entry name" value="CYTOCHROME P450 FAMILY MEMBER"/>
    <property type="match status" value="1"/>
</dbReference>
<dbReference type="Proteomes" id="UP000655225">
    <property type="component" value="Unassembled WGS sequence"/>
</dbReference>
<evidence type="ECO:0000256" key="5">
    <source>
        <dbReference type="ARBA" id="ARBA00022723"/>
    </source>
</evidence>
<comment type="caution">
    <text evidence="13">The sequence shown here is derived from an EMBL/GenBank/DDBJ whole genome shotgun (WGS) entry which is preliminary data.</text>
</comment>
<dbReference type="OrthoDB" id="1470350at2759"/>
<dbReference type="OMA" id="CIVAMDV"/>
<evidence type="ECO:0000256" key="1">
    <source>
        <dbReference type="ARBA" id="ARBA00004370"/>
    </source>
</evidence>
<dbReference type="SUPFAM" id="SSF48264">
    <property type="entry name" value="Cytochrome P450"/>
    <property type="match status" value="2"/>
</dbReference>
<reference evidence="13 14" key="1">
    <citation type="submission" date="2020-04" db="EMBL/GenBank/DDBJ databases">
        <title>Plant Genome Project.</title>
        <authorList>
            <person name="Zhang R.-G."/>
        </authorList>
    </citation>
    <scope>NUCLEOTIDE SEQUENCE [LARGE SCALE GENOMIC DNA]</scope>
    <source>
        <strain evidence="13">YNK0</strain>
        <tissue evidence="13">Leaf</tissue>
    </source>
</reference>
<dbReference type="GO" id="GO:0016020">
    <property type="term" value="C:membrane"/>
    <property type="evidence" value="ECO:0007669"/>
    <property type="project" value="UniProtKB-SubCell"/>
</dbReference>
<evidence type="ECO:0000256" key="11">
    <source>
        <dbReference type="PIRSR" id="PIRSR602401-1"/>
    </source>
</evidence>
<keyword evidence="14" id="KW-1185">Reference proteome</keyword>
<dbReference type="Pfam" id="PF00067">
    <property type="entry name" value="p450"/>
    <property type="match status" value="2"/>
</dbReference>
<comment type="subcellular location">
    <subcellularLocation>
        <location evidence="1">Membrane</location>
    </subcellularLocation>
</comment>
<keyword evidence="7" id="KW-0560">Oxidoreductase</keyword>
<dbReference type="GO" id="GO:0020037">
    <property type="term" value="F:heme binding"/>
    <property type="evidence" value="ECO:0007669"/>
    <property type="project" value="InterPro"/>
</dbReference>
<evidence type="ECO:0000256" key="9">
    <source>
        <dbReference type="ARBA" id="ARBA00023033"/>
    </source>
</evidence>
<dbReference type="EMBL" id="JABCRI010001343">
    <property type="protein sequence ID" value="KAF8364681.1"/>
    <property type="molecule type" value="Genomic_DNA"/>
</dbReference>
<feature type="transmembrane region" description="Helical" evidence="12">
    <location>
        <begin position="432"/>
        <end position="454"/>
    </location>
</feature>
<dbReference type="FunFam" id="1.10.630.10:FF:000029">
    <property type="entry name" value="Cytochrome P450 734A1"/>
    <property type="match status" value="1"/>
</dbReference>
<gene>
    <name evidence="13" type="ORF">HHK36_033361</name>
</gene>
<feature type="binding site" description="axial binding residue" evidence="11">
    <location>
        <position position="900"/>
    </location>
    <ligand>
        <name>heme</name>
        <dbReference type="ChEBI" id="CHEBI:30413"/>
    </ligand>
    <ligandPart>
        <name>Fe</name>
        <dbReference type="ChEBI" id="CHEBI:18248"/>
    </ligandPart>
</feature>
<evidence type="ECO:0008006" key="15">
    <source>
        <dbReference type="Google" id="ProtNLM"/>
    </source>
</evidence>
<keyword evidence="8 11" id="KW-0408">Iron</keyword>
<evidence type="ECO:0000256" key="4">
    <source>
        <dbReference type="ARBA" id="ARBA00022692"/>
    </source>
</evidence>
<dbReference type="Gene3D" id="1.10.630.10">
    <property type="entry name" value="Cytochrome P450"/>
    <property type="match status" value="2"/>
</dbReference>
<evidence type="ECO:0000256" key="10">
    <source>
        <dbReference type="ARBA" id="ARBA00023136"/>
    </source>
</evidence>
<evidence type="ECO:0000256" key="3">
    <source>
        <dbReference type="ARBA" id="ARBA00022617"/>
    </source>
</evidence>
<evidence type="ECO:0000256" key="6">
    <source>
        <dbReference type="ARBA" id="ARBA00022989"/>
    </source>
</evidence>
<dbReference type="AlphaFoldDB" id="A0A835CWS1"/>
<dbReference type="CDD" id="cd20640">
    <property type="entry name" value="CYP714"/>
    <property type="match status" value="1"/>
</dbReference>
<name>A0A835CWS1_TETSI</name>
<dbReference type="InterPro" id="IPR002401">
    <property type="entry name" value="Cyt_P450_E_grp-I"/>
</dbReference>
<dbReference type="InterPro" id="IPR001128">
    <property type="entry name" value="Cyt_P450"/>
</dbReference>
<dbReference type="PANTHER" id="PTHR24282:SF36">
    <property type="entry name" value="CYTOCHROME P450 714A1-RELATED"/>
    <property type="match status" value="1"/>
</dbReference>
<dbReference type="PRINTS" id="PR00385">
    <property type="entry name" value="P450"/>
</dbReference>
<keyword evidence="5 11" id="KW-0479">Metal-binding</keyword>
<accession>A0A835CWS1</accession>
<dbReference type="InterPro" id="IPR036396">
    <property type="entry name" value="Cyt_P450_sf"/>
</dbReference>
<evidence type="ECO:0000256" key="7">
    <source>
        <dbReference type="ARBA" id="ARBA00023002"/>
    </source>
</evidence>
<organism evidence="13 14">
    <name type="scientific">Tetracentron sinense</name>
    <name type="common">Spur-leaf</name>
    <dbReference type="NCBI Taxonomy" id="13715"/>
    <lineage>
        <taxon>Eukaryota</taxon>
        <taxon>Viridiplantae</taxon>
        <taxon>Streptophyta</taxon>
        <taxon>Embryophyta</taxon>
        <taxon>Tracheophyta</taxon>
        <taxon>Spermatophyta</taxon>
        <taxon>Magnoliopsida</taxon>
        <taxon>Trochodendrales</taxon>
        <taxon>Trochodendraceae</taxon>
        <taxon>Tetracentron</taxon>
    </lineage>
</organism>
<keyword evidence="9" id="KW-0503">Monooxygenase</keyword>